<dbReference type="AlphaFoldDB" id="A0A059ZRC8"/>
<dbReference type="InterPro" id="IPR007523">
    <property type="entry name" value="NDUFAF3/AAMDC"/>
</dbReference>
<dbReference type="EMBL" id="CP005986">
    <property type="protein sequence ID" value="AIA54225.1"/>
    <property type="molecule type" value="Genomic_DNA"/>
</dbReference>
<reference evidence="1 2" key="1">
    <citation type="journal article" date="2009" name="J. Bacteriol.">
        <title>Draft genome sequence of the extremely acidophilic bacterium Acidithiobacillus caldus ATCC 51756 reveals metabolic versatility in the genus Acidithiobacillus.</title>
        <authorList>
            <person name="Valdes J."/>
            <person name="Quatrini R."/>
            <person name="Hallberg K."/>
            <person name="Dopson M."/>
            <person name="Valenzuela P.D."/>
            <person name="Holmes D.S."/>
        </authorList>
    </citation>
    <scope>NUCLEOTIDE SEQUENCE [LARGE SCALE GENOMIC DNA]</scope>
    <source>
        <strain evidence="2">ATCC 51756 / DSM 8584 / KU</strain>
    </source>
</reference>
<proteinExistence type="predicted"/>
<dbReference type="GeneID" id="92930353"/>
<name>A0A059ZRC8_ACICK</name>
<dbReference type="InterPro" id="IPR036748">
    <property type="entry name" value="MTH938-like_sf"/>
</dbReference>
<dbReference type="PANTHER" id="PTHR21192:SF2">
    <property type="entry name" value="NADH DEHYDROGENASE [UBIQUINONE] 1 ALPHA SUBCOMPLEX ASSEMBLY FACTOR 3"/>
    <property type="match status" value="1"/>
</dbReference>
<dbReference type="PANTHER" id="PTHR21192">
    <property type="entry name" value="NUCLEAR PROTEIN E3-3"/>
    <property type="match status" value="1"/>
</dbReference>
<sequence>MKLHRQQDSGQNQIQLYDDAGFVIQGRRHGGGILVTAHSLESPWGPATAAELVAEDFAGIAALAPEVVVVGTGQRQHLLLPALGDLRRLGLALEIMDTGAACRTYNVLLAEDRRVVAALLHPSAR</sequence>
<evidence type="ECO:0008006" key="3">
    <source>
        <dbReference type="Google" id="ProtNLM"/>
    </source>
</evidence>
<dbReference type="KEGG" id="acz:Acaty_c0335"/>
<dbReference type="Pfam" id="PF04430">
    <property type="entry name" value="DUF498"/>
    <property type="match status" value="1"/>
</dbReference>
<accession>A0A059ZRC8</accession>
<dbReference type="HOGENOM" id="CLU_074390_2_1_6"/>
<dbReference type="eggNOG" id="COG3737">
    <property type="taxonomic scope" value="Bacteria"/>
</dbReference>
<dbReference type="Gene3D" id="3.40.1230.10">
    <property type="entry name" value="MTH938-like"/>
    <property type="match status" value="1"/>
</dbReference>
<protein>
    <recommendedName>
        <fullName evidence="3">Xcc1710-like domain-containing protein</fullName>
    </recommendedName>
</protein>
<gene>
    <name evidence="1" type="ORF">Acaty_c0335</name>
</gene>
<dbReference type="RefSeq" id="WP_004870358.1">
    <property type="nucleotide sequence ID" value="NZ_CP005986.1"/>
</dbReference>
<dbReference type="SUPFAM" id="SSF64076">
    <property type="entry name" value="MTH938-like"/>
    <property type="match status" value="1"/>
</dbReference>
<evidence type="ECO:0000313" key="1">
    <source>
        <dbReference type="EMBL" id="AIA54225.1"/>
    </source>
</evidence>
<evidence type="ECO:0000313" key="2">
    <source>
        <dbReference type="Proteomes" id="UP000005522"/>
    </source>
</evidence>
<dbReference type="Proteomes" id="UP000005522">
    <property type="component" value="Chromosome"/>
</dbReference>
<organism evidence="1 2">
    <name type="scientific">Acidithiobacillus caldus (strain ATCC 51756 / DSM 8584 / KU)</name>
    <dbReference type="NCBI Taxonomy" id="637389"/>
    <lineage>
        <taxon>Bacteria</taxon>
        <taxon>Pseudomonadati</taxon>
        <taxon>Pseudomonadota</taxon>
        <taxon>Acidithiobacillia</taxon>
        <taxon>Acidithiobacillales</taxon>
        <taxon>Acidithiobacillaceae</taxon>
        <taxon>Acidithiobacillus</taxon>
    </lineage>
</organism>